<dbReference type="GO" id="GO:0015031">
    <property type="term" value="P:protein transport"/>
    <property type="evidence" value="ECO:0007669"/>
    <property type="project" value="InterPro"/>
</dbReference>
<evidence type="ECO:0000256" key="4">
    <source>
        <dbReference type="ARBA" id="ARBA00046124"/>
    </source>
</evidence>
<gene>
    <name evidence="7" type="ORF">LOD99_7892</name>
</gene>
<evidence type="ECO:0000256" key="1">
    <source>
        <dbReference type="ARBA" id="ARBA00005536"/>
    </source>
</evidence>
<reference evidence="7 8" key="1">
    <citation type="journal article" date="2023" name="BMC Biol.">
        <title>The compact genome of the sponge Oopsacas minuta (Hexactinellida) is lacking key metazoan core genes.</title>
        <authorList>
            <person name="Santini S."/>
            <person name="Schenkelaars Q."/>
            <person name="Jourda C."/>
            <person name="Duchesne M."/>
            <person name="Belahbib H."/>
            <person name="Rocher C."/>
            <person name="Selva M."/>
            <person name="Riesgo A."/>
            <person name="Vervoort M."/>
            <person name="Leys S.P."/>
            <person name="Kodjabachian L."/>
            <person name="Le Bivic A."/>
            <person name="Borchiellini C."/>
            <person name="Claverie J.M."/>
            <person name="Renard E."/>
        </authorList>
    </citation>
    <scope>NUCLEOTIDE SEQUENCE [LARGE SCALE GENOMIC DNA]</scope>
    <source>
        <strain evidence="7">SPO-2</strain>
    </source>
</reference>
<organism evidence="7 8">
    <name type="scientific">Oopsacas minuta</name>
    <dbReference type="NCBI Taxonomy" id="111878"/>
    <lineage>
        <taxon>Eukaryota</taxon>
        <taxon>Metazoa</taxon>
        <taxon>Porifera</taxon>
        <taxon>Hexactinellida</taxon>
        <taxon>Hexasterophora</taxon>
        <taxon>Lyssacinosida</taxon>
        <taxon>Leucopsacidae</taxon>
        <taxon>Oopsacas</taxon>
    </lineage>
</organism>
<name>A0AAV7JJV1_9METZ</name>
<evidence type="ECO:0000256" key="6">
    <source>
        <dbReference type="SAM" id="MobiDB-lite"/>
    </source>
</evidence>
<dbReference type="Gene3D" id="1.20.1260.60">
    <property type="entry name" value="Vacuolar protein sorting-associated protein Ist1"/>
    <property type="match status" value="1"/>
</dbReference>
<feature type="compositionally biased region" description="Pro residues" evidence="6">
    <location>
        <begin position="204"/>
        <end position="239"/>
    </location>
</feature>
<comment type="caution">
    <text evidence="7">The sequence shown here is derived from an EMBL/GenBank/DDBJ whole genome shotgun (WGS) entry which is preliminary data.</text>
</comment>
<accession>A0AAV7JJV1</accession>
<sequence length="363" mass="39840">MLGGGFKSSKLQVNLKLSMQRFKLLEKKKTEQAMKARREIADLIKNGRIERARIKVEHIVREDYLVEAMEILELYCDLLLARMGLLETMAYCEEGLSEAVNTLIWATPRLQADVQELEQVSKQLSLKFGKTFGEQARANRTGAVNEKVIHRLGVQAPSPSLVEQYMSVIAKNYNVHYDLDTSVMIEGNIPEPITEKTFQLDPRGPSPPSGPGYPPSFGGPPPSSYPPSGPSFNNPPYPPSTQQYSPQGAVSPYPPPSGGAAPYPPQTAPGLPSSHPHNPSEENLAYPPNSSPPSYPDVEKVPLDPGYPPQSQAESEPTAPAAPDFELPSVPNSNPPATTQDDSDDDLDLDDLSRRFEELKKKK</sequence>
<keyword evidence="8" id="KW-1185">Reference proteome</keyword>
<evidence type="ECO:0000256" key="2">
    <source>
        <dbReference type="ARBA" id="ARBA00014513"/>
    </source>
</evidence>
<comment type="similarity">
    <text evidence="1">Belongs to the IST1 family.</text>
</comment>
<feature type="compositionally biased region" description="Polar residues" evidence="6">
    <location>
        <begin position="330"/>
        <end position="340"/>
    </location>
</feature>
<dbReference type="AlphaFoldDB" id="A0AAV7JJV1"/>
<dbReference type="PANTHER" id="PTHR12161">
    <property type="entry name" value="IST1 FAMILY MEMBER"/>
    <property type="match status" value="1"/>
</dbReference>
<dbReference type="Proteomes" id="UP001165289">
    <property type="component" value="Unassembled WGS sequence"/>
</dbReference>
<dbReference type="PANTHER" id="PTHR12161:SF5">
    <property type="entry name" value="IST1 HOMOLOG"/>
    <property type="match status" value="1"/>
</dbReference>
<evidence type="ECO:0000256" key="3">
    <source>
        <dbReference type="ARBA" id="ARBA00032374"/>
    </source>
</evidence>
<proteinExistence type="inferred from homology"/>
<feature type="compositionally biased region" description="Acidic residues" evidence="6">
    <location>
        <begin position="341"/>
        <end position="350"/>
    </location>
</feature>
<feature type="compositionally biased region" description="Basic and acidic residues" evidence="6">
    <location>
        <begin position="351"/>
        <end position="363"/>
    </location>
</feature>
<evidence type="ECO:0000313" key="8">
    <source>
        <dbReference type="Proteomes" id="UP001165289"/>
    </source>
</evidence>
<dbReference type="EMBL" id="JAKMXF010000327">
    <property type="protein sequence ID" value="KAI6648665.1"/>
    <property type="molecule type" value="Genomic_DNA"/>
</dbReference>
<feature type="region of interest" description="Disordered" evidence="6">
    <location>
        <begin position="195"/>
        <end position="363"/>
    </location>
</feature>
<evidence type="ECO:0000256" key="5">
    <source>
        <dbReference type="ARBA" id="ARBA00046920"/>
    </source>
</evidence>
<protein>
    <recommendedName>
        <fullName evidence="2">IST1 homolog</fullName>
    </recommendedName>
    <alternativeName>
        <fullName evidence="3">Charged multivesicular body protein 8</fullName>
    </alternativeName>
</protein>
<comment type="subunit">
    <text evidence="5">Interacts with CHMP1A, CHMP1B, VPS4A and VTA1. Interacts with SPAST, STAMBP, and USP8. May interact with VPS37B. May associate with the ESCRT-I complex. Interacts with MITD1, in competition with VSP4. Interacts with SPART (via MIT domain); leading to the recruitment of SPART to midbodies. Interacts with SPAST.</text>
</comment>
<dbReference type="FunFam" id="1.20.1260.60:FF:000002">
    <property type="entry name" value="Vacuolar protein sorting-associated protein IST1"/>
    <property type="match status" value="1"/>
</dbReference>
<feature type="compositionally biased region" description="Pro residues" evidence="6">
    <location>
        <begin position="252"/>
        <end position="267"/>
    </location>
</feature>
<dbReference type="InterPro" id="IPR042277">
    <property type="entry name" value="IST1-like"/>
</dbReference>
<dbReference type="Pfam" id="PF03398">
    <property type="entry name" value="Ist1"/>
    <property type="match status" value="1"/>
</dbReference>
<evidence type="ECO:0000313" key="7">
    <source>
        <dbReference type="EMBL" id="KAI6648665.1"/>
    </source>
</evidence>
<comment type="function">
    <text evidence="4">ESCRT-III-like protein involved in cytokinesis, nuclear envelope reassembly and endosomal tubulation. Is required for efficient abscission during cytokinesis. Involved in recruiting VPS4A and/or VPS4B to the midbody of dividing cells. During late anaphase, involved in nuclear envelope reassembly and mitotic spindle disassembly together with the ESCRT-III complex: IST1 acts by mediating the recruitment of SPAST to the nuclear membrane, leading to microtubule severing. Recruited to the reforming nuclear envelope (NE) during anaphase by LEMD2. Regulates early endosomal tubulation together with the ESCRT-III complex by mediating the recruitment of SPAST.</text>
</comment>
<dbReference type="InterPro" id="IPR005061">
    <property type="entry name" value="Ist1"/>
</dbReference>